<dbReference type="Pfam" id="PF09747">
    <property type="entry name" value="CCD97-like_C"/>
    <property type="match status" value="1"/>
</dbReference>
<reference evidence="3 4" key="1">
    <citation type="submission" date="2018-11" db="EMBL/GenBank/DDBJ databases">
        <authorList>
            <consortium name="Pathogen Informatics"/>
        </authorList>
    </citation>
    <scope>NUCLEOTIDE SEQUENCE [LARGE SCALE GENOMIC DNA]</scope>
</reference>
<dbReference type="InterPro" id="IPR040233">
    <property type="entry name" value="CCD97-like_C"/>
</dbReference>
<dbReference type="WBParaSite" id="HPBE_0000942601-mRNA-1">
    <property type="protein sequence ID" value="HPBE_0000942601-mRNA-1"/>
    <property type="gene ID" value="HPBE_0000942601"/>
</dbReference>
<dbReference type="EMBL" id="UZAH01026436">
    <property type="protein sequence ID" value="VDO80664.1"/>
    <property type="molecule type" value="Genomic_DNA"/>
</dbReference>
<gene>
    <name evidence="3" type="ORF">HPBE_LOCUS9427</name>
</gene>
<dbReference type="Proteomes" id="UP000050761">
    <property type="component" value="Unassembled WGS sequence"/>
</dbReference>
<dbReference type="PANTHER" id="PTHR31840">
    <property type="entry name" value="COILED-COIL DOMAIN-CONTAINING PROTEIN 97"/>
    <property type="match status" value="1"/>
</dbReference>
<organism evidence="3">
    <name type="scientific">Heligmosomoides polygyrus</name>
    <name type="common">Parasitic roundworm</name>
    <dbReference type="NCBI Taxonomy" id="6339"/>
    <lineage>
        <taxon>Eukaryota</taxon>
        <taxon>Metazoa</taxon>
        <taxon>Ecdysozoa</taxon>
        <taxon>Nematoda</taxon>
        <taxon>Chromadorea</taxon>
        <taxon>Rhabditida</taxon>
        <taxon>Rhabditina</taxon>
        <taxon>Rhabditomorpha</taxon>
        <taxon>Strongyloidea</taxon>
        <taxon>Heligmosomidae</taxon>
        <taxon>Heligmosomoides</taxon>
    </lineage>
</organism>
<sequence>MADAMFERILGKSDVFYRHQQNGEPDLTEEEKRTILDELLASNKALFLQRYGQHMVTDDCELFRSDSDPLVQFLVGQIESRKPDTRSMKTRRYLMLQKLKETGSYFSDEKMREREPYLYDVMVGKFAQEKDRLNLRPSVSREECPEGGWASMLCQFESSREIAQRRNEHHTEWQKDTESSARSDRLSRMEAHVSNMYSSQEDELEEEDDIDDGLDAMREEVNRISREDAEMLEEDGMDESPEILRREFEAYMEERFLAGYDARFFDYDAVDNDISLDERDEIRERDMEEKWFDADDE</sequence>
<feature type="domain" description="CCD97-like C-terminal" evidence="2">
    <location>
        <begin position="91"/>
        <end position="295"/>
    </location>
</feature>
<dbReference type="AlphaFoldDB" id="A0A3P7Z8X8"/>
<accession>A0A3P7Z8X8</accession>
<protein>
    <submittedName>
        <fullName evidence="5">DUF2052 domain-containing protein</fullName>
    </submittedName>
</protein>
<evidence type="ECO:0000313" key="5">
    <source>
        <dbReference type="WBParaSite" id="HPBE_0000942601-mRNA-1"/>
    </source>
</evidence>
<reference evidence="5" key="2">
    <citation type="submission" date="2019-09" db="UniProtKB">
        <authorList>
            <consortium name="WormBaseParasite"/>
        </authorList>
    </citation>
    <scope>IDENTIFICATION</scope>
</reference>
<name>A0A3P7Z8X8_HELPZ</name>
<evidence type="ECO:0000256" key="1">
    <source>
        <dbReference type="SAM" id="MobiDB-lite"/>
    </source>
</evidence>
<feature type="region of interest" description="Disordered" evidence="1">
    <location>
        <begin position="165"/>
        <end position="186"/>
    </location>
</feature>
<proteinExistence type="predicted"/>
<keyword evidence="4" id="KW-1185">Reference proteome</keyword>
<evidence type="ECO:0000259" key="2">
    <source>
        <dbReference type="Pfam" id="PF09747"/>
    </source>
</evidence>
<dbReference type="InterPro" id="IPR018613">
    <property type="entry name" value="Ccdc97-like"/>
</dbReference>
<dbReference type="PANTHER" id="PTHR31840:SF1">
    <property type="entry name" value="COILED-COIL DOMAIN-CONTAINING PROTEIN 97"/>
    <property type="match status" value="1"/>
</dbReference>
<dbReference type="OrthoDB" id="333176at2759"/>
<evidence type="ECO:0000313" key="3">
    <source>
        <dbReference type="EMBL" id="VDO80664.1"/>
    </source>
</evidence>
<evidence type="ECO:0000313" key="4">
    <source>
        <dbReference type="Proteomes" id="UP000050761"/>
    </source>
</evidence>